<protein>
    <recommendedName>
        <fullName evidence="7">Flagellar basal body-associated protein FliL</fullName>
    </recommendedName>
</protein>
<organism evidence="4 5">
    <name type="scientific">Kitasatospora cineracea</name>
    <dbReference type="NCBI Taxonomy" id="88074"/>
    <lineage>
        <taxon>Bacteria</taxon>
        <taxon>Bacillati</taxon>
        <taxon>Actinomycetota</taxon>
        <taxon>Actinomycetes</taxon>
        <taxon>Kitasatosporales</taxon>
        <taxon>Streptomycetaceae</taxon>
        <taxon>Kitasatospora</taxon>
    </lineage>
</organism>
<dbReference type="EMBL" id="RKQG01000001">
    <property type="protein sequence ID" value="RPE34725.1"/>
    <property type="molecule type" value="Genomic_DNA"/>
</dbReference>
<comment type="caution">
    <text evidence="4">The sequence shown here is derived from an EMBL/GenBank/DDBJ whole genome shotgun (WGS) entry which is preliminary data.</text>
</comment>
<dbReference type="RefSeq" id="WP_162870003.1">
    <property type="nucleotide sequence ID" value="NZ_RJVJ01000001.1"/>
</dbReference>
<dbReference type="EMBL" id="RJVJ01000001">
    <property type="protein sequence ID" value="ROR44376.1"/>
    <property type="molecule type" value="Genomic_DNA"/>
</dbReference>
<sequence length="269" mass="27988">MSDNQFGPPQPGFGPPQTPGAPIPPQGAPAPQAGYGYPGPQQQPQQSWGGAALPQQGYPAGAPGGFPPGYPAPQKKSRKGLWITLSVVSAVILAGAGVVGYFAYDTVSKTGKYKVVMPPTFQGMSSEAGADTAQQMAEQMKQDTAADPDSLQPEQTVAALYATEDGSRMVIAAGAYGKVSRPSAQVDQQFKDMEKEGDTVTQKKSVDAGPLGGSMSCAMVKSSDTPDLAVCVWADYSSVVLVMEKSDSVDLDKAAADTRELRQAAEVLK</sequence>
<keyword evidence="2" id="KW-0812">Transmembrane</keyword>
<keyword evidence="5" id="KW-1185">Reference proteome</keyword>
<evidence type="ECO:0000313" key="5">
    <source>
        <dbReference type="Proteomes" id="UP000266906"/>
    </source>
</evidence>
<evidence type="ECO:0000256" key="1">
    <source>
        <dbReference type="SAM" id="MobiDB-lite"/>
    </source>
</evidence>
<keyword evidence="2" id="KW-0472">Membrane</keyword>
<feature type="compositionally biased region" description="Low complexity" evidence="1">
    <location>
        <begin position="29"/>
        <end position="61"/>
    </location>
</feature>
<gene>
    <name evidence="4" type="ORF">EDD38_3057</name>
    <name evidence="3" type="ORF">EDD39_2569</name>
</gene>
<feature type="region of interest" description="Disordered" evidence="1">
    <location>
        <begin position="1"/>
        <end position="75"/>
    </location>
</feature>
<name>A0A3N4RV72_9ACTN</name>
<evidence type="ECO:0000256" key="2">
    <source>
        <dbReference type="SAM" id="Phobius"/>
    </source>
</evidence>
<reference evidence="5 6" key="1">
    <citation type="submission" date="2018-11" db="EMBL/GenBank/DDBJ databases">
        <title>Sequencing the genomes of 1000 actinobacteria strains.</title>
        <authorList>
            <person name="Klenk H.-P."/>
        </authorList>
    </citation>
    <scope>NUCLEOTIDE SEQUENCE [LARGE SCALE GENOMIC DNA]</scope>
    <source>
        <strain evidence="3 6">DSM 44780</strain>
        <strain evidence="4 5">DSM 44781</strain>
    </source>
</reference>
<proteinExistence type="predicted"/>
<dbReference type="Proteomes" id="UP000267408">
    <property type="component" value="Unassembled WGS sequence"/>
</dbReference>
<accession>A0A8G1XDM7</accession>
<feature type="compositionally biased region" description="Pro residues" evidence="1">
    <location>
        <begin position="8"/>
        <end position="28"/>
    </location>
</feature>
<feature type="transmembrane region" description="Helical" evidence="2">
    <location>
        <begin position="81"/>
        <end position="104"/>
    </location>
</feature>
<dbReference type="AlphaFoldDB" id="A0A3N4RV72"/>
<evidence type="ECO:0000313" key="3">
    <source>
        <dbReference type="EMBL" id="ROR44376.1"/>
    </source>
</evidence>
<evidence type="ECO:0000313" key="6">
    <source>
        <dbReference type="Proteomes" id="UP000267408"/>
    </source>
</evidence>
<evidence type="ECO:0008006" key="7">
    <source>
        <dbReference type="Google" id="ProtNLM"/>
    </source>
</evidence>
<dbReference type="Proteomes" id="UP000266906">
    <property type="component" value="Unassembled WGS sequence"/>
</dbReference>
<accession>A0A3N4RV72</accession>
<evidence type="ECO:0000313" key="4">
    <source>
        <dbReference type="EMBL" id="RPE34725.1"/>
    </source>
</evidence>
<keyword evidence="2" id="KW-1133">Transmembrane helix</keyword>